<feature type="compositionally biased region" description="Low complexity" evidence="1">
    <location>
        <begin position="586"/>
        <end position="596"/>
    </location>
</feature>
<feature type="region of interest" description="Disordered" evidence="1">
    <location>
        <begin position="804"/>
        <end position="855"/>
    </location>
</feature>
<feature type="domain" description="UBX" evidence="2">
    <location>
        <begin position="703"/>
        <end position="781"/>
    </location>
</feature>
<organism evidence="3 4">
    <name type="scientific">Orbilia oligospora</name>
    <name type="common">Nematode-trapping fungus</name>
    <name type="synonym">Arthrobotrys oligospora</name>
    <dbReference type="NCBI Taxonomy" id="2813651"/>
    <lineage>
        <taxon>Eukaryota</taxon>
        <taxon>Fungi</taxon>
        <taxon>Dikarya</taxon>
        <taxon>Ascomycota</taxon>
        <taxon>Pezizomycotina</taxon>
        <taxon>Orbiliomycetes</taxon>
        <taxon>Orbiliales</taxon>
        <taxon>Orbiliaceae</taxon>
        <taxon>Orbilia</taxon>
    </lineage>
</organism>
<dbReference type="Gene3D" id="3.10.20.90">
    <property type="entry name" value="Phosphatidylinositol 3-kinase Catalytic Subunit, Chain A, domain 1"/>
    <property type="match status" value="1"/>
</dbReference>
<dbReference type="SUPFAM" id="SSF54236">
    <property type="entry name" value="Ubiquitin-like"/>
    <property type="match status" value="1"/>
</dbReference>
<dbReference type="CDD" id="cd17075">
    <property type="entry name" value="UBX1_UBXN9"/>
    <property type="match status" value="1"/>
</dbReference>
<dbReference type="PANTHER" id="PTHR31687">
    <property type="match status" value="1"/>
</dbReference>
<feature type="region of interest" description="Disordered" evidence="1">
    <location>
        <begin position="553"/>
        <end position="623"/>
    </location>
</feature>
<dbReference type="PROSITE" id="PS50033">
    <property type="entry name" value="UBX"/>
    <property type="match status" value="1"/>
</dbReference>
<evidence type="ECO:0000259" key="2">
    <source>
        <dbReference type="PROSITE" id="PS50033"/>
    </source>
</evidence>
<sequence length="855" mass="93843">MDPEAKHLLSLGAIRERSKKVWEAAEAGKLTHFDYHEERMEEVAEFVTSVIERDFGPDRYHAIPPHGRWQHFEVGGVPRVTKLVEQWKGEGCEEKEICRRLIDLFFVSVLLDAGAGDVWRYIEPGTGNKYERSEGIAVASLYMFNELGFTEGKIPRVDGRGLENLKVETLAKGCQVSETNQMLGVDSRTGLLNSLGKSLLQFPDVFGAEGRPGNLVDYLLSGEPKELDVLKLWDVLQAALIPSWPKDRTNVNGHAIGDAWPLSTLGNAGTTAAIQPFHKLTQWLTYSLMVPFTRILNKTWVNAESLTGLPEYRNGGLFVDYGVLTLKKESLERGLKASNDNLPVFEGSDDVIVEWRALTLGLLDALYAMVAPRIDTTPPLNMAQVLEAGTWKSGREIAAKKRPETKSSPIVLRSDGPGAKLDLVRREGGKAGSVITVALQFIDNSIPRMIEKFPSSATIWEILKKFEDNSGGKLMLTERAVPDGTQQGAGRLYYEMPTIHIVSRELASLDDLKKSLAALGFTSGTALLRIKFTQTTIPFEEAILQFADLNAKPDTAEGSSSASAPTSALTPAEPSASEPVSEDLTPESSTPATSTPLIDTETYPLPTFPDQIAPPETSNTQIEPVHRENTDVGPNNRELSVFNPGNSTVPSAAVVNIDEKEYDMSINQARQYQAQLKAATINKRLLTEAQKQKLADEEKARRLAVDKVDIRVRFPEGSIIQSVFTQTDTTDDLYAFVKGIMRNPGSDFHLALPGPKQDPIPANDKRIIVDLGITHATLLNFYWKESVSASIKKQDPLSAEYREKARKLEAPKEPDSVLVDDEVPANQARKGSSSGGGGSGSGASKVPKWLKFGKK</sequence>
<dbReference type="EMBL" id="JAABOE010000018">
    <property type="protein sequence ID" value="KAF3186135.1"/>
    <property type="molecule type" value="Genomic_DNA"/>
</dbReference>
<dbReference type="PANTHER" id="PTHR31687:SF3">
    <property type="entry name" value="PROTEIN URG3"/>
    <property type="match status" value="1"/>
</dbReference>
<dbReference type="InterPro" id="IPR001012">
    <property type="entry name" value="UBX_dom"/>
</dbReference>
<dbReference type="InterPro" id="IPR012469">
    <property type="entry name" value="DUF1688"/>
</dbReference>
<reference evidence="3 4" key="1">
    <citation type="submission" date="2019-06" db="EMBL/GenBank/DDBJ databases">
        <authorList>
            <person name="Palmer J.M."/>
        </authorList>
    </citation>
    <scope>NUCLEOTIDE SEQUENCE [LARGE SCALE GENOMIC DNA]</scope>
    <source>
        <strain evidence="3 4">TWF788</strain>
    </source>
</reference>
<evidence type="ECO:0000313" key="4">
    <source>
        <dbReference type="Proteomes" id="UP000479691"/>
    </source>
</evidence>
<feature type="compositionally biased region" description="Low complexity" evidence="1">
    <location>
        <begin position="556"/>
        <end position="579"/>
    </location>
</feature>
<dbReference type="InterPro" id="IPR029071">
    <property type="entry name" value="Ubiquitin-like_domsf"/>
</dbReference>
<dbReference type="Pfam" id="PF00789">
    <property type="entry name" value="UBX"/>
    <property type="match status" value="1"/>
</dbReference>
<dbReference type="Proteomes" id="UP000479691">
    <property type="component" value="Unassembled WGS sequence"/>
</dbReference>
<feature type="compositionally biased region" description="Basic and acidic residues" evidence="1">
    <location>
        <begin position="804"/>
        <end position="815"/>
    </location>
</feature>
<accession>A0A7C8Q089</accession>
<comment type="caution">
    <text evidence="3">The sequence shown here is derived from an EMBL/GenBank/DDBJ whole genome shotgun (WGS) entry which is preliminary data.</text>
</comment>
<proteinExistence type="predicted"/>
<evidence type="ECO:0000256" key="1">
    <source>
        <dbReference type="SAM" id="MobiDB-lite"/>
    </source>
</evidence>
<name>A0A7C8Q089_ORBOL</name>
<dbReference type="AlphaFoldDB" id="A0A7C8Q089"/>
<evidence type="ECO:0000313" key="3">
    <source>
        <dbReference type="EMBL" id="KAF3186135.1"/>
    </source>
</evidence>
<protein>
    <recommendedName>
        <fullName evidence="2">UBX domain-containing protein</fullName>
    </recommendedName>
</protein>
<dbReference type="InterPro" id="IPR059238">
    <property type="entry name" value="UBX1_UBXN9"/>
</dbReference>
<dbReference type="Pfam" id="PF07958">
    <property type="entry name" value="DUF1688"/>
    <property type="match status" value="1"/>
</dbReference>
<gene>
    <name evidence="3" type="ORF">TWF788_003603</name>
</gene>